<evidence type="ECO:0000259" key="29">
    <source>
        <dbReference type="PROSITE" id="PS51387"/>
    </source>
</evidence>
<dbReference type="InterPro" id="IPR006094">
    <property type="entry name" value="Oxid_FAD_bind_N"/>
</dbReference>
<organism evidence="30 31">
    <name type="scientific">Daphnia sinensis</name>
    <dbReference type="NCBI Taxonomy" id="1820382"/>
    <lineage>
        <taxon>Eukaryota</taxon>
        <taxon>Metazoa</taxon>
        <taxon>Ecdysozoa</taxon>
        <taxon>Arthropoda</taxon>
        <taxon>Crustacea</taxon>
        <taxon>Branchiopoda</taxon>
        <taxon>Diplostraca</taxon>
        <taxon>Cladocera</taxon>
        <taxon>Anomopoda</taxon>
        <taxon>Daphniidae</taxon>
        <taxon>Daphnia</taxon>
        <taxon>Daphnia similis group</taxon>
    </lineage>
</organism>
<evidence type="ECO:0000256" key="13">
    <source>
        <dbReference type="ARBA" id="ARBA00022827"/>
    </source>
</evidence>
<comment type="catalytic activity">
    <reaction evidence="24">
        <text>5alpha-cholest-8-en-3beta-ol + NADP(+) = zymosterol + NADPH + H(+)</text>
        <dbReference type="Rhea" id="RHEA:36399"/>
        <dbReference type="ChEBI" id="CHEBI:15378"/>
        <dbReference type="ChEBI" id="CHEBI:16608"/>
        <dbReference type="ChEBI" id="CHEBI:18252"/>
        <dbReference type="ChEBI" id="CHEBI:57783"/>
        <dbReference type="ChEBI" id="CHEBI:58349"/>
        <dbReference type="EC" id="1.3.1.72"/>
    </reaction>
    <physiologicalReaction direction="right-to-left" evidence="24">
        <dbReference type="Rhea" id="RHEA:36401"/>
    </physiologicalReaction>
</comment>
<name>A0AAD5PN78_9CRUS</name>
<evidence type="ECO:0000256" key="8">
    <source>
        <dbReference type="ARBA" id="ARBA00022548"/>
    </source>
</evidence>
<evidence type="ECO:0000256" key="4">
    <source>
        <dbReference type="ARBA" id="ARBA00004389"/>
    </source>
</evidence>
<dbReference type="FunFam" id="3.30.465.10:FF:000032">
    <property type="entry name" value="Delta(24)-sterol reductase"/>
    <property type="match status" value="1"/>
</dbReference>
<evidence type="ECO:0000256" key="16">
    <source>
        <dbReference type="ARBA" id="ARBA00023002"/>
    </source>
</evidence>
<keyword evidence="21" id="KW-1207">Sterol metabolism</keyword>
<evidence type="ECO:0000256" key="25">
    <source>
        <dbReference type="ARBA" id="ARBA00056986"/>
    </source>
</evidence>
<comment type="cofactor">
    <cofactor evidence="1">
        <name>FAD</name>
        <dbReference type="ChEBI" id="CHEBI:57692"/>
    </cofactor>
</comment>
<protein>
    <recommendedName>
        <fullName evidence="6">Delta(24)-sterol reductase</fullName>
        <ecNumber evidence="5">1.3.1.72</ecNumber>
    </recommendedName>
    <alternativeName>
        <fullName evidence="26">24-dehydrocholesterol reductase</fullName>
    </alternativeName>
    <alternativeName>
        <fullName evidence="27">3-beta-hydroxysterol Delta-24-reductase</fullName>
    </alternativeName>
</protein>
<dbReference type="InterPro" id="IPR040165">
    <property type="entry name" value="Diminuto-like"/>
</dbReference>
<evidence type="ECO:0000313" key="31">
    <source>
        <dbReference type="Proteomes" id="UP000820818"/>
    </source>
</evidence>
<evidence type="ECO:0000256" key="19">
    <source>
        <dbReference type="ARBA" id="ARBA00023136"/>
    </source>
</evidence>
<dbReference type="GO" id="GO:0000139">
    <property type="term" value="C:Golgi membrane"/>
    <property type="evidence" value="ECO:0007669"/>
    <property type="project" value="UniProtKB-SubCell"/>
</dbReference>
<evidence type="ECO:0000256" key="23">
    <source>
        <dbReference type="ARBA" id="ARBA00051033"/>
    </source>
</evidence>
<dbReference type="PANTHER" id="PTHR10801:SF0">
    <property type="entry name" value="DELTA(24)-STEROL REDUCTASE"/>
    <property type="match status" value="1"/>
</dbReference>
<feature type="domain" description="FAD-binding PCMH-type" evidence="29">
    <location>
        <begin position="56"/>
        <end position="242"/>
    </location>
</feature>
<dbReference type="Proteomes" id="UP000820818">
    <property type="component" value="Linkage Group LG9"/>
</dbReference>
<accession>A0AAD5PN78</accession>
<evidence type="ECO:0000256" key="5">
    <source>
        <dbReference type="ARBA" id="ARBA00012405"/>
    </source>
</evidence>
<evidence type="ECO:0000256" key="15">
    <source>
        <dbReference type="ARBA" id="ARBA00022989"/>
    </source>
</evidence>
<comment type="caution">
    <text evidence="30">The sequence shown here is derived from an EMBL/GenBank/DDBJ whole genome shotgun (WGS) entry which is preliminary data.</text>
</comment>
<evidence type="ECO:0000256" key="7">
    <source>
        <dbReference type="ARBA" id="ARBA00022516"/>
    </source>
</evidence>
<keyword evidence="20" id="KW-0576">Peroxisome</keyword>
<evidence type="ECO:0000256" key="21">
    <source>
        <dbReference type="ARBA" id="ARBA00023166"/>
    </source>
</evidence>
<sequence>MVKYPPFADLLDFVKTYVRIQSKNPAEKSWLAYILIHYRWVFVCFFLLPLSLVYDIYHLARSWIIFKMNSAPKKHDERVKFVQQQVREWNQQGRSTPMCTARPGWQTISFRQPKYKKTLFNVKVNLMDVLEIDTEKKTVRVEPLVSMGQLSATLNPLGWTIPILPEMDDLTVGGLIMGTGIETSSHKYGLFQHICVSYELVMADGSAVKCSKEENSDLYYAIPWSYGTLGFLTAVEIEIIPALQFVRLEYQSVSSLDEACRVFQEQTLKEENNQFVEGLMFSLNRGVIMTANMVNSAEPGKLNVISRWYKPWFFKHVESFWGQEPQVEYIPTRDYFHRHSRSIFWEIQDIIPFGNHPVFRYLFGWMVPPKVSLLKLTQGETVKELYENNHFIQDMLVPMTTLKDALLCFEKEVKIYPVWLCPFKLPMAPGMLRSPSGKQEMYVDIGTYGVPKVGDFHPVETTRRVENFVRSVNGFQMLYADSYMTETEFHSMFDHTLYNQMRKKYNCDKAFPRVYGKVSRAARD</sequence>
<evidence type="ECO:0000256" key="12">
    <source>
        <dbReference type="ARBA" id="ARBA00022824"/>
    </source>
</evidence>
<dbReference type="Pfam" id="PF01565">
    <property type="entry name" value="FAD_binding_4"/>
    <property type="match status" value="1"/>
</dbReference>
<dbReference type="GO" id="GO:0071949">
    <property type="term" value="F:FAD binding"/>
    <property type="evidence" value="ECO:0007669"/>
    <property type="project" value="InterPro"/>
</dbReference>
<keyword evidence="19 28" id="KW-0472">Membrane</keyword>
<dbReference type="InterPro" id="IPR016169">
    <property type="entry name" value="FAD-bd_PCMH_sub2"/>
</dbReference>
<keyword evidence="16" id="KW-0560">Oxidoreductase</keyword>
<evidence type="ECO:0000256" key="14">
    <source>
        <dbReference type="ARBA" id="ARBA00022857"/>
    </source>
</evidence>
<comment type="catalytic activity">
    <reaction evidence="23">
        <text>lanosterol + NADPH + H(+) = 24,25-dihydrolanosterol + NADP(+)</text>
        <dbReference type="Rhea" id="RHEA:33919"/>
        <dbReference type="ChEBI" id="CHEBI:15378"/>
        <dbReference type="ChEBI" id="CHEBI:16521"/>
        <dbReference type="ChEBI" id="CHEBI:28113"/>
        <dbReference type="ChEBI" id="CHEBI:57783"/>
        <dbReference type="ChEBI" id="CHEBI:58349"/>
    </reaction>
    <physiologicalReaction direction="left-to-right" evidence="23">
        <dbReference type="Rhea" id="RHEA:33920"/>
    </physiologicalReaction>
</comment>
<keyword evidence="18" id="KW-0443">Lipid metabolism</keyword>
<dbReference type="GO" id="GO:0008203">
    <property type="term" value="P:cholesterol metabolic process"/>
    <property type="evidence" value="ECO:0007669"/>
    <property type="project" value="UniProtKB-KW"/>
</dbReference>
<dbReference type="PROSITE" id="PS51387">
    <property type="entry name" value="FAD_PCMH"/>
    <property type="match status" value="1"/>
</dbReference>
<keyword evidence="9" id="KW-0285">Flavoprotein</keyword>
<evidence type="ECO:0000256" key="18">
    <source>
        <dbReference type="ARBA" id="ARBA00023098"/>
    </source>
</evidence>
<evidence type="ECO:0000256" key="28">
    <source>
        <dbReference type="SAM" id="Phobius"/>
    </source>
</evidence>
<dbReference type="PANTHER" id="PTHR10801">
    <property type="entry name" value="24-DEHYDROCHOLESTEROL REDUCTASE"/>
    <property type="match status" value="1"/>
</dbReference>
<evidence type="ECO:0000313" key="30">
    <source>
        <dbReference type="EMBL" id="KAI9552932.1"/>
    </source>
</evidence>
<dbReference type="EMBL" id="WJBH02000009">
    <property type="protein sequence ID" value="KAI9552932.1"/>
    <property type="molecule type" value="Genomic_DNA"/>
</dbReference>
<evidence type="ECO:0000256" key="24">
    <source>
        <dbReference type="ARBA" id="ARBA00052927"/>
    </source>
</evidence>
<dbReference type="InterPro" id="IPR036318">
    <property type="entry name" value="FAD-bd_PCMH-like_sf"/>
</dbReference>
<evidence type="ECO:0000256" key="11">
    <source>
        <dbReference type="ARBA" id="ARBA00022729"/>
    </source>
</evidence>
<comment type="function">
    <text evidence="25">Catalyzes the reduction of the delta-24 double bond of sterol intermediates during cholesterol biosynthesis. In addition to its cholesterol-synthesizing activity, can protect cells from oxidative stress by reducing caspase 3 activity during apoptosis induced by oxidative stress. Also protects against amyloid-beta peptide-induced apoptosis.</text>
</comment>
<feature type="transmembrane region" description="Helical" evidence="28">
    <location>
        <begin position="30"/>
        <end position="57"/>
    </location>
</feature>
<evidence type="ECO:0000256" key="26">
    <source>
        <dbReference type="ARBA" id="ARBA00078485"/>
    </source>
</evidence>
<dbReference type="AlphaFoldDB" id="A0AAD5PN78"/>
<keyword evidence="10 28" id="KW-0812">Transmembrane</keyword>
<evidence type="ECO:0000256" key="9">
    <source>
        <dbReference type="ARBA" id="ARBA00022630"/>
    </source>
</evidence>
<dbReference type="InterPro" id="IPR016166">
    <property type="entry name" value="FAD-bd_PCMH"/>
</dbReference>
<evidence type="ECO:0000256" key="22">
    <source>
        <dbReference type="ARBA" id="ARBA00023221"/>
    </source>
</evidence>
<dbReference type="SUPFAM" id="SSF56176">
    <property type="entry name" value="FAD-binding/transporter-associated domain-like"/>
    <property type="match status" value="1"/>
</dbReference>
<evidence type="ECO:0000256" key="27">
    <source>
        <dbReference type="ARBA" id="ARBA00080612"/>
    </source>
</evidence>
<keyword evidence="22" id="KW-0753">Steroid metabolism</keyword>
<evidence type="ECO:0000256" key="6">
    <source>
        <dbReference type="ARBA" id="ARBA00019086"/>
    </source>
</evidence>
<dbReference type="EC" id="1.3.1.72" evidence="5"/>
<keyword evidence="8" id="KW-0153">Cholesterol metabolism</keyword>
<keyword evidence="7" id="KW-0444">Lipid biosynthesis</keyword>
<keyword evidence="13" id="KW-0274">FAD</keyword>
<reference evidence="30 31" key="1">
    <citation type="submission" date="2022-05" db="EMBL/GenBank/DDBJ databases">
        <title>A multi-omics perspective on studying reproductive biology in Daphnia sinensis.</title>
        <authorList>
            <person name="Jia J."/>
        </authorList>
    </citation>
    <scope>NUCLEOTIDE SEQUENCE [LARGE SCALE GENOMIC DNA]</scope>
    <source>
        <strain evidence="30 31">WSL</strain>
    </source>
</reference>
<evidence type="ECO:0000256" key="10">
    <source>
        <dbReference type="ARBA" id="ARBA00022692"/>
    </source>
</evidence>
<dbReference type="GO" id="GO:0005777">
    <property type="term" value="C:peroxisome"/>
    <property type="evidence" value="ECO:0007669"/>
    <property type="project" value="UniProtKB-SubCell"/>
</dbReference>
<dbReference type="GO" id="GO:0005789">
    <property type="term" value="C:endoplasmic reticulum membrane"/>
    <property type="evidence" value="ECO:0007669"/>
    <property type="project" value="UniProtKB-SubCell"/>
</dbReference>
<keyword evidence="11" id="KW-0732">Signal</keyword>
<evidence type="ECO:0000256" key="2">
    <source>
        <dbReference type="ARBA" id="ARBA00004194"/>
    </source>
</evidence>
<evidence type="ECO:0000256" key="20">
    <source>
        <dbReference type="ARBA" id="ARBA00023140"/>
    </source>
</evidence>
<proteinExistence type="predicted"/>
<keyword evidence="17" id="KW-0333">Golgi apparatus</keyword>
<evidence type="ECO:0000256" key="1">
    <source>
        <dbReference type="ARBA" id="ARBA00001974"/>
    </source>
</evidence>
<keyword evidence="31" id="KW-1185">Reference proteome</keyword>
<keyword evidence="14" id="KW-0521">NADP</keyword>
<evidence type="ECO:0000256" key="3">
    <source>
        <dbReference type="ARBA" id="ARBA00004275"/>
    </source>
</evidence>
<evidence type="ECO:0000256" key="17">
    <source>
        <dbReference type="ARBA" id="ARBA00023034"/>
    </source>
</evidence>
<gene>
    <name evidence="30" type="ORF">GHT06_020817</name>
</gene>
<dbReference type="GO" id="GO:0050614">
    <property type="term" value="F:Delta24-sterol reductase activity"/>
    <property type="evidence" value="ECO:0007669"/>
    <property type="project" value="UniProtKB-EC"/>
</dbReference>
<dbReference type="GO" id="GO:0000246">
    <property type="term" value="F:Delta24(24-1) sterol reductase activity"/>
    <property type="evidence" value="ECO:0007669"/>
    <property type="project" value="TreeGrafter"/>
</dbReference>
<dbReference type="Gene3D" id="3.30.465.10">
    <property type="match status" value="1"/>
</dbReference>
<keyword evidence="12" id="KW-0256">Endoplasmic reticulum</keyword>
<keyword evidence="15 28" id="KW-1133">Transmembrane helix</keyword>
<comment type="subcellular location">
    <subcellularLocation>
        <location evidence="4">Endoplasmic reticulum membrane</location>
        <topology evidence="4">Single-pass membrane protein</topology>
    </subcellularLocation>
    <subcellularLocation>
        <location evidence="2">Golgi apparatus membrane</location>
        <topology evidence="2">Single-pass membrane protein</topology>
    </subcellularLocation>
    <subcellularLocation>
        <location evidence="3">Peroxisome</location>
    </subcellularLocation>
</comment>